<dbReference type="Gene3D" id="6.10.280.10">
    <property type="entry name" value="Mediator complex, subunit Med21"/>
    <property type="match status" value="1"/>
</dbReference>
<proteinExistence type="inferred from homology"/>
<feature type="region of interest" description="Disordered" evidence="7">
    <location>
        <begin position="28"/>
        <end position="71"/>
    </location>
</feature>
<dbReference type="Pfam" id="PF11221">
    <property type="entry name" value="Med21"/>
    <property type="match status" value="1"/>
</dbReference>
<keyword evidence="4 6" id="KW-0804">Transcription</keyword>
<dbReference type="PANTHER" id="PTHR13381">
    <property type="entry name" value="RNA POLYMERASE II HOLOENZYME COMPONENT SRB7"/>
    <property type="match status" value="1"/>
</dbReference>
<dbReference type="GO" id="GO:0006357">
    <property type="term" value="P:regulation of transcription by RNA polymerase II"/>
    <property type="evidence" value="ECO:0000318"/>
    <property type="project" value="GO_Central"/>
</dbReference>
<dbReference type="InterPro" id="IPR037212">
    <property type="entry name" value="Med7/Med21-like"/>
</dbReference>
<organism evidence="8 9">
    <name type="scientific">Prunus persica</name>
    <name type="common">Peach</name>
    <name type="synonym">Amygdalus persica</name>
    <dbReference type="NCBI Taxonomy" id="3760"/>
    <lineage>
        <taxon>Eukaryota</taxon>
        <taxon>Viridiplantae</taxon>
        <taxon>Streptophyta</taxon>
        <taxon>Embryophyta</taxon>
        <taxon>Tracheophyta</taxon>
        <taxon>Spermatophyta</taxon>
        <taxon>Magnoliopsida</taxon>
        <taxon>eudicotyledons</taxon>
        <taxon>Gunneridae</taxon>
        <taxon>Pentapetalae</taxon>
        <taxon>rosids</taxon>
        <taxon>fabids</taxon>
        <taxon>Rosales</taxon>
        <taxon>Rosaceae</taxon>
        <taxon>Amygdaloideae</taxon>
        <taxon>Amygdaleae</taxon>
        <taxon>Prunus</taxon>
    </lineage>
</organism>
<dbReference type="EMBL" id="CM007651">
    <property type="protein sequence ID" value="ONI27854.1"/>
    <property type="molecule type" value="Genomic_DNA"/>
</dbReference>
<evidence type="ECO:0000256" key="1">
    <source>
        <dbReference type="ARBA" id="ARBA00004123"/>
    </source>
</evidence>
<evidence type="ECO:0000313" key="9">
    <source>
        <dbReference type="Proteomes" id="UP000006882"/>
    </source>
</evidence>
<dbReference type="GO" id="GO:0003712">
    <property type="term" value="F:transcription coregulator activity"/>
    <property type="evidence" value="ECO:0000318"/>
    <property type="project" value="GO_Central"/>
</dbReference>
<keyword evidence="3 6" id="KW-0010">Activator</keyword>
<comment type="similarity">
    <text evidence="6">Belongs to the Mediator complex subunit 21 family.</text>
</comment>
<evidence type="ECO:0000256" key="2">
    <source>
        <dbReference type="ARBA" id="ARBA00023015"/>
    </source>
</evidence>
<dbReference type="SUPFAM" id="SSF140718">
    <property type="entry name" value="Mediator hinge subcomplex-like"/>
    <property type="match status" value="1"/>
</dbReference>
<comment type="subunit">
    <text evidence="6">Component of the Mediator complex.</text>
</comment>
<dbReference type="PANTHER" id="PTHR13381:SF0">
    <property type="entry name" value="MEDIATOR OF RNA POLYMERASE II TRANSCRIPTION SUBUNIT 21"/>
    <property type="match status" value="1"/>
</dbReference>
<evidence type="ECO:0000313" key="8">
    <source>
        <dbReference type="EMBL" id="ONI27854.1"/>
    </source>
</evidence>
<name>A0A251QVK4_PRUPE</name>
<evidence type="ECO:0000256" key="7">
    <source>
        <dbReference type="SAM" id="MobiDB-lite"/>
    </source>
</evidence>
<keyword evidence="5 6" id="KW-0539">Nucleus</keyword>
<evidence type="ECO:0000256" key="3">
    <source>
        <dbReference type="ARBA" id="ARBA00023159"/>
    </source>
</evidence>
<protein>
    <recommendedName>
        <fullName evidence="6">Mediator of RNA polymerase II transcription subunit 21</fullName>
    </recommendedName>
</protein>
<dbReference type="Gramene" id="ONI27854">
    <property type="protein sequence ID" value="ONI27854"/>
    <property type="gene ID" value="PRUPE_1G108500"/>
</dbReference>
<feature type="compositionally biased region" description="Pro residues" evidence="7">
    <location>
        <begin position="48"/>
        <end position="62"/>
    </location>
</feature>
<comment type="subcellular location">
    <subcellularLocation>
        <location evidence="1 6">Nucleus</location>
    </subcellularLocation>
</comment>
<comment type="function">
    <text evidence="6">Component of the Mediator complex, a coactivator involved in the regulated transcription of nearly all RNA polymerase II-dependent genes. Mediator functions as a bridge to convey information from gene-specific regulatory proteins to the basal RNA polymerase II transcription machinery. Mediator is recruited to promoters by direct interactions with regulatory proteins and serves as a scaffold for the assembly of a functional preinitiation complex with RNA polymerase II and the general transcription factors.</text>
</comment>
<dbReference type="Proteomes" id="UP000006882">
    <property type="component" value="Chromosome G1"/>
</dbReference>
<dbReference type="STRING" id="3760.A0A251QVK4"/>
<sequence length="164" mass="17496">MDAISQLQEKVNTIATIAFTTIGTLQRDAPPVRISPNYPESGSGPAPAAAPNPNPTPTPTPTPIADSDADFAKQPKLMSAELVKAAKQFDALVAALPLSEGGEEAQLKRIAQLEAENDAVGQQLEKQLEAAVNGRIFFHLPSLLPFKSSHQIREGAYANDHYGR</sequence>
<dbReference type="InterPro" id="IPR021384">
    <property type="entry name" value="Mediator_Med21"/>
</dbReference>
<evidence type="ECO:0000256" key="4">
    <source>
        <dbReference type="ARBA" id="ARBA00023163"/>
    </source>
</evidence>
<evidence type="ECO:0000256" key="6">
    <source>
        <dbReference type="RuleBase" id="RU366036"/>
    </source>
</evidence>
<keyword evidence="9" id="KW-1185">Reference proteome</keyword>
<evidence type="ECO:0000256" key="5">
    <source>
        <dbReference type="ARBA" id="ARBA00023242"/>
    </source>
</evidence>
<dbReference type="GO" id="GO:0016592">
    <property type="term" value="C:mediator complex"/>
    <property type="evidence" value="ECO:0000318"/>
    <property type="project" value="GO_Central"/>
</dbReference>
<gene>
    <name evidence="8" type="ORF">PRUPE_1G108500</name>
</gene>
<reference evidence="8 9" key="1">
    <citation type="journal article" date="2013" name="Nat. Genet.">
        <title>The high-quality draft genome of peach (Prunus persica) identifies unique patterns of genetic diversity, domestication and genome evolution.</title>
        <authorList>
            <consortium name="International Peach Genome Initiative"/>
            <person name="Verde I."/>
            <person name="Abbott A.G."/>
            <person name="Scalabrin S."/>
            <person name="Jung S."/>
            <person name="Shu S."/>
            <person name="Marroni F."/>
            <person name="Zhebentyayeva T."/>
            <person name="Dettori M.T."/>
            <person name="Grimwood J."/>
            <person name="Cattonaro F."/>
            <person name="Zuccolo A."/>
            <person name="Rossini L."/>
            <person name="Jenkins J."/>
            <person name="Vendramin E."/>
            <person name="Meisel L.A."/>
            <person name="Decroocq V."/>
            <person name="Sosinski B."/>
            <person name="Prochnik S."/>
            <person name="Mitros T."/>
            <person name="Policriti A."/>
            <person name="Cipriani G."/>
            <person name="Dondini L."/>
            <person name="Ficklin S."/>
            <person name="Goodstein D.M."/>
            <person name="Xuan P."/>
            <person name="Del Fabbro C."/>
            <person name="Aramini V."/>
            <person name="Copetti D."/>
            <person name="Gonzalez S."/>
            <person name="Horner D.S."/>
            <person name="Falchi R."/>
            <person name="Lucas S."/>
            <person name="Mica E."/>
            <person name="Maldonado J."/>
            <person name="Lazzari B."/>
            <person name="Bielenberg D."/>
            <person name="Pirona R."/>
            <person name="Miculan M."/>
            <person name="Barakat A."/>
            <person name="Testolin R."/>
            <person name="Stella A."/>
            <person name="Tartarini S."/>
            <person name="Tonutti P."/>
            <person name="Arus P."/>
            <person name="Orellana A."/>
            <person name="Wells C."/>
            <person name="Main D."/>
            <person name="Vizzotto G."/>
            <person name="Silva H."/>
            <person name="Salamini F."/>
            <person name="Schmutz J."/>
            <person name="Morgante M."/>
            <person name="Rokhsar D.S."/>
        </authorList>
    </citation>
    <scope>NUCLEOTIDE SEQUENCE [LARGE SCALE GENOMIC DNA]</scope>
    <source>
        <strain evidence="9">cv. Nemared</strain>
    </source>
</reference>
<keyword evidence="2 6" id="KW-0805">Transcription regulation</keyword>
<dbReference type="AlphaFoldDB" id="A0A251QVK4"/>
<accession>A0A251QVK4</accession>